<dbReference type="GO" id="GO:0031965">
    <property type="term" value="C:nuclear membrane"/>
    <property type="evidence" value="ECO:0007669"/>
    <property type="project" value="UniProtKB-SubCell"/>
</dbReference>
<dbReference type="Proteomes" id="UP000694388">
    <property type="component" value="Unplaced"/>
</dbReference>
<evidence type="ECO:0000313" key="9">
    <source>
        <dbReference type="Proteomes" id="UP000694388"/>
    </source>
</evidence>
<keyword evidence="7" id="KW-0653">Protein transport</keyword>
<keyword evidence="9" id="KW-1185">Reference proteome</keyword>
<evidence type="ECO:0000256" key="3">
    <source>
        <dbReference type="ARBA" id="ARBA00010186"/>
    </source>
</evidence>
<dbReference type="AlphaFoldDB" id="A0A8C4PXP5"/>
<evidence type="ECO:0000256" key="7">
    <source>
        <dbReference type="RuleBase" id="RU364035"/>
    </source>
</evidence>
<comment type="subcellular location">
    <subcellularLocation>
        <location evidence="2">Nucleus membrane</location>
        <topology evidence="2">Peripheral membrane protein</topology>
    </subcellularLocation>
    <subcellularLocation>
        <location evidence="1 7">Nucleus</location>
        <location evidence="1 7">Nuclear pore complex</location>
    </subcellularLocation>
</comment>
<keyword evidence="7" id="KW-0472">Membrane</keyword>
<name>A0A8C4PXP5_EPTBU</name>
<dbReference type="PANTHER" id="PTHR11225:SF4">
    <property type="entry name" value="NUCLEAR PORE COMPLEX PROTEIN NUP93"/>
    <property type="match status" value="1"/>
</dbReference>
<protein>
    <recommendedName>
        <fullName evidence="4 7">Nuclear pore complex protein Nup93</fullName>
    </recommendedName>
</protein>
<dbReference type="InterPro" id="IPR007231">
    <property type="entry name" value="Nucleoporin_int_Nup93/Nic96"/>
</dbReference>
<dbReference type="GO" id="GO:0006606">
    <property type="term" value="P:protein import into nucleus"/>
    <property type="evidence" value="ECO:0007669"/>
    <property type="project" value="TreeGrafter"/>
</dbReference>
<keyword evidence="7" id="KW-0811">Translocation</keyword>
<evidence type="ECO:0000256" key="5">
    <source>
        <dbReference type="ARBA" id="ARBA00023132"/>
    </source>
</evidence>
<evidence type="ECO:0000256" key="2">
    <source>
        <dbReference type="ARBA" id="ARBA00004617"/>
    </source>
</evidence>
<dbReference type="GeneTree" id="ENSGT00390000016353"/>
<accession>A0A8C4PXP5</accession>
<proteinExistence type="inferred from homology"/>
<dbReference type="GO" id="GO:0017056">
    <property type="term" value="F:structural constituent of nuclear pore"/>
    <property type="evidence" value="ECO:0007669"/>
    <property type="project" value="InterPro"/>
</dbReference>
<dbReference type="PANTHER" id="PTHR11225">
    <property type="entry name" value="NUCLEAR PORE COMPLEX PROTEIN NUP93 NUCLEOPORIN NUP93 DEAD EYE PROTEIN"/>
    <property type="match status" value="1"/>
</dbReference>
<reference evidence="8" key="2">
    <citation type="submission" date="2025-09" db="UniProtKB">
        <authorList>
            <consortium name="Ensembl"/>
        </authorList>
    </citation>
    <scope>IDENTIFICATION</scope>
</reference>
<keyword evidence="7" id="KW-0509">mRNA transport</keyword>
<comment type="similarity">
    <text evidence="3 7">Belongs to the nucleoporin interacting component (NIC) family.</text>
</comment>
<dbReference type="Pfam" id="PF04097">
    <property type="entry name" value="Nic96"/>
    <property type="match status" value="1"/>
</dbReference>
<keyword evidence="7" id="KW-0813">Transport</keyword>
<keyword evidence="6 7" id="KW-0539">Nucleus</keyword>
<dbReference type="GO" id="GO:0016973">
    <property type="term" value="P:poly(A)+ mRNA export from nucleus"/>
    <property type="evidence" value="ECO:0007669"/>
    <property type="project" value="TreeGrafter"/>
</dbReference>
<organism evidence="8 9">
    <name type="scientific">Eptatretus burgeri</name>
    <name type="common">Inshore hagfish</name>
    <dbReference type="NCBI Taxonomy" id="7764"/>
    <lineage>
        <taxon>Eukaryota</taxon>
        <taxon>Metazoa</taxon>
        <taxon>Chordata</taxon>
        <taxon>Craniata</taxon>
        <taxon>Vertebrata</taxon>
        <taxon>Cyclostomata</taxon>
        <taxon>Myxini</taxon>
        <taxon>Myxiniformes</taxon>
        <taxon>Myxinidae</taxon>
        <taxon>Eptatretinae</taxon>
        <taxon>Eptatretus</taxon>
    </lineage>
</organism>
<dbReference type="GO" id="GO:0005643">
    <property type="term" value="C:nuclear pore"/>
    <property type="evidence" value="ECO:0007669"/>
    <property type="project" value="UniProtKB-SubCell"/>
</dbReference>
<evidence type="ECO:0000256" key="6">
    <source>
        <dbReference type="ARBA" id="ARBA00023242"/>
    </source>
</evidence>
<evidence type="ECO:0000256" key="4">
    <source>
        <dbReference type="ARBA" id="ARBA00017717"/>
    </source>
</evidence>
<reference evidence="8" key="1">
    <citation type="submission" date="2025-08" db="UniProtKB">
        <authorList>
            <consortium name="Ensembl"/>
        </authorList>
    </citation>
    <scope>IDENTIFICATION</scope>
</reference>
<dbReference type="Ensembl" id="ENSEBUT00000004484.1">
    <property type="protein sequence ID" value="ENSEBUP00000004069.1"/>
    <property type="gene ID" value="ENSEBUG00000002898.1"/>
</dbReference>
<comment type="function">
    <text evidence="7">Plays a role in the nuclear pore complex (NPC) assembly and/or maintenance.</text>
</comment>
<evidence type="ECO:0000313" key="8">
    <source>
        <dbReference type="Ensembl" id="ENSEBUP00000004069.1"/>
    </source>
</evidence>
<keyword evidence="5 7" id="KW-0906">Nuclear pore complex</keyword>
<evidence type="ECO:0000256" key="1">
    <source>
        <dbReference type="ARBA" id="ARBA00004567"/>
    </source>
</evidence>
<sequence length="714" mass="80862">MPNKSIQSLSFFILFYFPFQSFLKNERDNAHISVIQDRHIQTFEIAKKSHWDSLLVNWEQEKQRILNTLLAAEDETFDILPEAERSYVTETVPFGRSVLNSTELAYARQVYIYNEKIVHGLQRPKFVSMFANAAEGMDDKNVVDLWAMVQQMTEVGMEPSRDTLAFRTSKRIQMAFVRQALGYLESSYKQYVMAAVYGNLQQAQLGGIPGTLHLIHSFLNVKLPTHVPGLQDGEVDGHPVWALLYYCLRCGDVAAALTVARCAEAQLGEFLTWLHEYAQDDGKSLTPSAAGRLRTQYRRGVRGCTDPYKRAVWAVVGRCDVADAHAEVAEKTDDYIWLKLSQVSFDEEGTVMGQDHITLSHFQTQLLEDYGESHFSAATQPFLYFQVLFLTAQFEAAIAFLFRIECLRSHAVHIALTLQELRLLLLSTTQAAPLLSREHTDPAPLRRLNFVRLVMLYTRKFEPTDPREALQYFYFLRSEKNGQGESMFLCCVAELVMETREFDMLLGRLEQDGTRRSGAVDKFCPDIKDTVCSIAAVAENKGLFEEAVKLYDLAGNVDKVLELMSRLLSPLVAAPGAPHSNRDRLKTAALEIADRYRTLHVGTDKALSTTFYLLLDLITFFDEYHAGQVDRAIDIMDKLKLLPLSLEMVDERAAAFRNLLDEVRKNLPEVLLATMNILLTKFRRTRAAGGAGPGRPTTGAEDLELVRPCFEVLF</sequence>